<sequence>MLKKILYEPLFHFLLLGGLLFLFYASSAPSEEGKNRIVISKERTEQLISDAEKKLLSVLTAEEKQKIIEQEVYEAVLYKEALKTGLEISDTDMKRHLVDKMAFVLYDTYELPNPSDETLKKFMLENSNDYREEETITFTQNMMDSDIDTFEKEYSLTLFETSTVFGRSFSEMLFQLEVNGKVHQLESDYGVHEVRIIAKPVPKVKDFESIKEKIKSDYLTAQREQNNKAIYEKLKSEYSISVEEK</sequence>
<name>A0A6S6TEB0_9BACT</name>
<accession>A0A6S6TEB0</accession>
<proteinExistence type="predicted"/>
<evidence type="ECO:0000313" key="1">
    <source>
        <dbReference type="EMBL" id="CAA6819182.1"/>
    </source>
</evidence>
<dbReference type="EMBL" id="CACVAZ010000120">
    <property type="protein sequence ID" value="CAA6819182.1"/>
    <property type="molecule type" value="Genomic_DNA"/>
</dbReference>
<reference evidence="1" key="1">
    <citation type="submission" date="2020-01" db="EMBL/GenBank/DDBJ databases">
        <authorList>
            <person name="Meier V. D."/>
            <person name="Meier V D."/>
        </authorList>
    </citation>
    <scope>NUCLEOTIDE SEQUENCE</scope>
    <source>
        <strain evidence="1">HLG_WM_MAG_02</strain>
    </source>
</reference>
<gene>
    <name evidence="1" type="ORF">HELGO_WM18720</name>
</gene>
<dbReference type="AlphaFoldDB" id="A0A6S6TEB0"/>
<organism evidence="1">
    <name type="scientific">uncultured Sulfurovum sp</name>
    <dbReference type="NCBI Taxonomy" id="269237"/>
    <lineage>
        <taxon>Bacteria</taxon>
        <taxon>Pseudomonadati</taxon>
        <taxon>Campylobacterota</taxon>
        <taxon>Epsilonproteobacteria</taxon>
        <taxon>Campylobacterales</taxon>
        <taxon>Sulfurovaceae</taxon>
        <taxon>Sulfurovum</taxon>
        <taxon>environmental samples</taxon>
    </lineage>
</organism>
<protein>
    <recommendedName>
        <fullName evidence="2">PpiC domain-containing protein</fullName>
    </recommendedName>
</protein>
<evidence type="ECO:0008006" key="2">
    <source>
        <dbReference type="Google" id="ProtNLM"/>
    </source>
</evidence>